<dbReference type="PANTHER" id="PTHR28141">
    <property type="entry name" value="2',3'-CYCLIC-NUCLEOTIDE 3'-PHOSPHODIESTERASE"/>
    <property type="match status" value="1"/>
</dbReference>
<dbReference type="HOGENOM" id="CLU_081919_0_0_1"/>
<evidence type="ECO:0008006" key="3">
    <source>
        <dbReference type="Google" id="ProtNLM"/>
    </source>
</evidence>
<dbReference type="Gene3D" id="3.90.1140.10">
    <property type="entry name" value="Cyclic phosphodiesterase"/>
    <property type="match status" value="1"/>
</dbReference>
<gene>
    <name evidence="1" type="ORF">PAXINDRAFT_86013</name>
</gene>
<keyword evidence="2" id="KW-1185">Reference proteome</keyword>
<reference evidence="1 2" key="1">
    <citation type="submission" date="2014-06" db="EMBL/GenBank/DDBJ databases">
        <authorList>
            <consortium name="DOE Joint Genome Institute"/>
            <person name="Kuo A."/>
            <person name="Kohler A."/>
            <person name="Nagy L.G."/>
            <person name="Floudas D."/>
            <person name="Copeland A."/>
            <person name="Barry K.W."/>
            <person name="Cichocki N."/>
            <person name="Veneault-Fourrey C."/>
            <person name="LaButti K."/>
            <person name="Lindquist E.A."/>
            <person name="Lipzen A."/>
            <person name="Lundell T."/>
            <person name="Morin E."/>
            <person name="Murat C."/>
            <person name="Sun H."/>
            <person name="Tunlid A."/>
            <person name="Henrissat B."/>
            <person name="Grigoriev I.V."/>
            <person name="Hibbett D.S."/>
            <person name="Martin F."/>
            <person name="Nordberg H.P."/>
            <person name="Cantor M.N."/>
            <person name="Hua S.X."/>
        </authorList>
    </citation>
    <scope>NUCLEOTIDE SEQUENCE [LARGE SCALE GENOMIC DNA]</scope>
    <source>
        <strain evidence="1 2">ATCC 200175</strain>
    </source>
</reference>
<sequence length="205" mass="22880">GLSLWLVPSAEQIGLIQSVLPKRPSQSSDHDLSPLSYPTIIPHITLVSIPNTDSEPGTPEWDALLDAIPTNQRSIRADFQSLVVDDHYFRSVLIDIRRTGDLVDLQSQIVTTLGRSGLKHSAPRFPHMSLCYITNEDATERERTAQMLRNTSLVTENQDTQSMSLRCGAVSLTGFDGEEIWAVKCEGPVETWKAHDRKVVLFSNR</sequence>
<dbReference type="InterPro" id="IPR009097">
    <property type="entry name" value="Cyclic_Pdiesterase"/>
</dbReference>
<organism evidence="1 2">
    <name type="scientific">Paxillus involutus ATCC 200175</name>
    <dbReference type="NCBI Taxonomy" id="664439"/>
    <lineage>
        <taxon>Eukaryota</taxon>
        <taxon>Fungi</taxon>
        <taxon>Dikarya</taxon>
        <taxon>Basidiomycota</taxon>
        <taxon>Agaricomycotina</taxon>
        <taxon>Agaricomycetes</taxon>
        <taxon>Agaricomycetidae</taxon>
        <taxon>Boletales</taxon>
        <taxon>Paxilineae</taxon>
        <taxon>Paxillaceae</taxon>
        <taxon>Paxillus</taxon>
    </lineage>
</organism>
<dbReference type="AlphaFoldDB" id="A0A0C9TRQ9"/>
<dbReference type="InterPro" id="IPR012386">
    <property type="entry name" value="Cyclic-nucl_3Pdiesterase"/>
</dbReference>
<name>A0A0C9TRQ9_PAXIN</name>
<dbReference type="EMBL" id="KN819404">
    <property type="protein sequence ID" value="KIJ10507.1"/>
    <property type="molecule type" value="Genomic_DNA"/>
</dbReference>
<feature type="non-terminal residue" evidence="1">
    <location>
        <position position="1"/>
    </location>
</feature>
<dbReference type="Pfam" id="PF07823">
    <property type="entry name" value="CPDase"/>
    <property type="match status" value="1"/>
</dbReference>
<reference evidence="2" key="2">
    <citation type="submission" date="2015-01" db="EMBL/GenBank/DDBJ databases">
        <title>Evolutionary Origins and Diversification of the Mycorrhizal Mutualists.</title>
        <authorList>
            <consortium name="DOE Joint Genome Institute"/>
            <consortium name="Mycorrhizal Genomics Consortium"/>
            <person name="Kohler A."/>
            <person name="Kuo A."/>
            <person name="Nagy L.G."/>
            <person name="Floudas D."/>
            <person name="Copeland A."/>
            <person name="Barry K.W."/>
            <person name="Cichocki N."/>
            <person name="Veneault-Fourrey C."/>
            <person name="LaButti K."/>
            <person name="Lindquist E.A."/>
            <person name="Lipzen A."/>
            <person name="Lundell T."/>
            <person name="Morin E."/>
            <person name="Murat C."/>
            <person name="Riley R."/>
            <person name="Ohm R."/>
            <person name="Sun H."/>
            <person name="Tunlid A."/>
            <person name="Henrissat B."/>
            <person name="Grigoriev I.V."/>
            <person name="Hibbett D.S."/>
            <person name="Martin F."/>
        </authorList>
    </citation>
    <scope>NUCLEOTIDE SEQUENCE [LARGE SCALE GENOMIC DNA]</scope>
    <source>
        <strain evidence="2">ATCC 200175</strain>
    </source>
</reference>
<evidence type="ECO:0000313" key="2">
    <source>
        <dbReference type="Proteomes" id="UP000053647"/>
    </source>
</evidence>
<evidence type="ECO:0000313" key="1">
    <source>
        <dbReference type="EMBL" id="KIJ10507.1"/>
    </source>
</evidence>
<dbReference type="Proteomes" id="UP000053647">
    <property type="component" value="Unassembled WGS sequence"/>
</dbReference>
<accession>A0A0C9TRQ9</accession>
<dbReference type="GO" id="GO:0004113">
    <property type="term" value="F:2',3'-cyclic-nucleotide 3'-phosphodiesterase activity"/>
    <property type="evidence" value="ECO:0007669"/>
    <property type="project" value="TreeGrafter"/>
</dbReference>
<protein>
    <recommendedName>
        <fullName evidence="3">2',3'-cyclic-nucleotide 3'-phosphodiesterase</fullName>
    </recommendedName>
</protein>
<dbReference type="OrthoDB" id="514292at2759"/>
<dbReference type="GO" id="GO:0009187">
    <property type="term" value="P:cyclic nucleotide metabolic process"/>
    <property type="evidence" value="ECO:0007669"/>
    <property type="project" value="TreeGrafter"/>
</dbReference>
<dbReference type="PANTHER" id="PTHR28141:SF1">
    <property type="entry name" value="2',3'-CYCLIC-NUCLEOTIDE 3'-PHOSPHODIESTERASE"/>
    <property type="match status" value="1"/>
</dbReference>
<proteinExistence type="predicted"/>
<dbReference type="SUPFAM" id="SSF55144">
    <property type="entry name" value="LigT-like"/>
    <property type="match status" value="1"/>
</dbReference>